<reference evidence="3" key="1">
    <citation type="submission" date="2025-08" db="UniProtKB">
        <authorList>
            <consortium name="Ensembl"/>
        </authorList>
    </citation>
    <scope>IDENTIFICATION</scope>
</reference>
<feature type="domain" description="UPAR/Ly6" evidence="2">
    <location>
        <begin position="19"/>
        <end position="95"/>
    </location>
</feature>
<feature type="chain" id="PRO_5034612487" description="UPAR/Ly6 domain-containing protein" evidence="1">
    <location>
        <begin position="20"/>
        <end position="104"/>
    </location>
</feature>
<evidence type="ECO:0000313" key="3">
    <source>
        <dbReference type="Ensembl" id="ENSMMMP00000001364.1"/>
    </source>
</evidence>
<dbReference type="Ensembl" id="ENSMMMT00000001529.1">
    <property type="protein sequence ID" value="ENSMMMP00000001364.1"/>
    <property type="gene ID" value="ENSMMMG00000001253.1"/>
</dbReference>
<dbReference type="Proteomes" id="UP000694407">
    <property type="component" value="Unplaced"/>
</dbReference>
<dbReference type="Gene3D" id="2.10.60.10">
    <property type="entry name" value="CD59"/>
    <property type="match status" value="1"/>
</dbReference>
<evidence type="ECO:0000313" key="4">
    <source>
        <dbReference type="Proteomes" id="UP000694407"/>
    </source>
</evidence>
<sequence length="104" mass="11997">TENLLKLCLFLLCMEIAVALECLQCSGYKNGICEHKIKQCIAKKGESCMITRLWTWPHNEMAKTDCLKDCKDSEDDHGYHSVLIYCCTWHDFCNDICVPIESLF</sequence>
<keyword evidence="1" id="KW-0732">Signal</keyword>
<dbReference type="GeneTree" id="ENSGT01150000287076"/>
<keyword evidence="4" id="KW-1185">Reference proteome</keyword>
<protein>
    <recommendedName>
        <fullName evidence="2">UPAR/Ly6 domain-containing protein</fullName>
    </recommendedName>
</protein>
<name>A0A8C6EMR6_MARMA</name>
<evidence type="ECO:0000259" key="2">
    <source>
        <dbReference type="Pfam" id="PF00021"/>
    </source>
</evidence>
<dbReference type="InterPro" id="IPR045860">
    <property type="entry name" value="Snake_toxin-like_sf"/>
</dbReference>
<reference evidence="3" key="2">
    <citation type="submission" date="2025-09" db="UniProtKB">
        <authorList>
            <consortium name="Ensembl"/>
        </authorList>
    </citation>
    <scope>IDENTIFICATION</scope>
</reference>
<dbReference type="AlphaFoldDB" id="A0A8C6EMR6"/>
<dbReference type="Pfam" id="PF00021">
    <property type="entry name" value="UPAR_LY6"/>
    <property type="match status" value="1"/>
</dbReference>
<proteinExistence type="predicted"/>
<feature type="signal peptide" evidence="1">
    <location>
        <begin position="1"/>
        <end position="19"/>
    </location>
</feature>
<accession>A0A8C6EMR6</accession>
<dbReference type="InterPro" id="IPR016054">
    <property type="entry name" value="LY6_UPA_recep-like"/>
</dbReference>
<organism evidence="3 4">
    <name type="scientific">Marmota marmota marmota</name>
    <name type="common">Alpine marmot</name>
    <dbReference type="NCBI Taxonomy" id="9994"/>
    <lineage>
        <taxon>Eukaryota</taxon>
        <taxon>Metazoa</taxon>
        <taxon>Chordata</taxon>
        <taxon>Craniata</taxon>
        <taxon>Vertebrata</taxon>
        <taxon>Euteleostomi</taxon>
        <taxon>Mammalia</taxon>
        <taxon>Eutheria</taxon>
        <taxon>Euarchontoglires</taxon>
        <taxon>Glires</taxon>
        <taxon>Rodentia</taxon>
        <taxon>Sciuromorpha</taxon>
        <taxon>Sciuridae</taxon>
        <taxon>Xerinae</taxon>
        <taxon>Marmotini</taxon>
        <taxon>Marmota</taxon>
    </lineage>
</organism>
<evidence type="ECO:0000256" key="1">
    <source>
        <dbReference type="SAM" id="SignalP"/>
    </source>
</evidence>